<reference evidence="1" key="1">
    <citation type="submission" date="2021-10" db="EMBL/GenBank/DDBJ databases">
        <title>Psilocybe cubensis genome.</title>
        <authorList>
            <person name="Mckernan K.J."/>
            <person name="Crawford S."/>
            <person name="Trippe A."/>
            <person name="Kane L.T."/>
            <person name="Mclaughlin S."/>
        </authorList>
    </citation>
    <scope>NUCLEOTIDE SEQUENCE</scope>
    <source>
        <strain evidence="1">MGC-MH-2018</strain>
    </source>
</reference>
<name>A0ACB8GIS5_PSICU</name>
<organism evidence="1 2">
    <name type="scientific">Psilocybe cubensis</name>
    <name type="common">Psychedelic mushroom</name>
    <name type="synonym">Stropharia cubensis</name>
    <dbReference type="NCBI Taxonomy" id="181762"/>
    <lineage>
        <taxon>Eukaryota</taxon>
        <taxon>Fungi</taxon>
        <taxon>Dikarya</taxon>
        <taxon>Basidiomycota</taxon>
        <taxon>Agaricomycotina</taxon>
        <taxon>Agaricomycetes</taxon>
        <taxon>Agaricomycetidae</taxon>
        <taxon>Agaricales</taxon>
        <taxon>Agaricineae</taxon>
        <taxon>Strophariaceae</taxon>
        <taxon>Psilocybe</taxon>
    </lineage>
</organism>
<protein>
    <submittedName>
        <fullName evidence="1">Uncharacterized protein</fullName>
    </submittedName>
</protein>
<comment type="caution">
    <text evidence="1">The sequence shown here is derived from an EMBL/GenBank/DDBJ whole genome shotgun (WGS) entry which is preliminary data.</text>
</comment>
<keyword evidence="2" id="KW-1185">Reference proteome</keyword>
<evidence type="ECO:0000313" key="1">
    <source>
        <dbReference type="EMBL" id="KAH9475630.1"/>
    </source>
</evidence>
<dbReference type="EMBL" id="JAFIQS020000012">
    <property type="protein sequence ID" value="KAH9475630.1"/>
    <property type="molecule type" value="Genomic_DNA"/>
</dbReference>
<accession>A0ACB8GIS5</accession>
<proteinExistence type="predicted"/>
<gene>
    <name evidence="1" type="ORF">JR316_0012747</name>
</gene>
<evidence type="ECO:0000313" key="2">
    <source>
        <dbReference type="Proteomes" id="UP000664032"/>
    </source>
</evidence>
<sequence>MPAATAANKKLIGAFVQTAADADDLFRAGIPVWVIREAKWAGNDRVDSFPNKYITFGRFARGFLSYGDAYNLRAYEAPIPQSTGSEQTSSTFKIGPRVATSREIRKSKQPYPIPQRQDFSEPVSVYLPPSQEAWALGLCKINTDAKRSLLVSRSMAQAATASSSTSTRTSSKSSQRGEILQRIFENFDFHASGVAVNGHKHQVAWRGQALIKGQELDINLVREVLWELSELNFWFDLIALDHHLYCRTLKVEREGQILQSREDDILLCFAGGPLGTSPFLAHIANADIGIAAGDWMVRRAYIIYLQNAMRDWEGFDSAAKQCHEVDLFTRSSDILSFAEHQYLLFEVVLVRLFIQLFYDAFGRAPVIPRRLH</sequence>
<dbReference type="Proteomes" id="UP000664032">
    <property type="component" value="Unassembled WGS sequence"/>
</dbReference>